<comment type="caution">
    <text evidence="1">The sequence shown here is derived from an EMBL/GenBank/DDBJ whole genome shotgun (WGS) entry which is preliminary data.</text>
</comment>
<dbReference type="Proteomes" id="UP001185659">
    <property type="component" value="Unassembled WGS sequence"/>
</dbReference>
<sequence>MPAKPLTDHYSIEVLLDEMAQQGRSSAEVDILMVRQGPVDLDLLQDCKRNHPFFGPKLLMKERIKRLRLKLQG</sequence>
<evidence type="ECO:0000313" key="1">
    <source>
        <dbReference type="EMBL" id="MDV6227980.1"/>
    </source>
</evidence>
<evidence type="ECO:0000313" key="2">
    <source>
        <dbReference type="Proteomes" id="UP001185659"/>
    </source>
</evidence>
<proteinExistence type="predicted"/>
<reference evidence="1 2" key="1">
    <citation type="submission" date="2023-10" db="EMBL/GenBank/DDBJ databases">
        <authorList>
            <person name="Venkata Ramana C."/>
            <person name="Sasikala C."/>
            <person name="Dhurka M."/>
        </authorList>
    </citation>
    <scope>NUCLEOTIDE SEQUENCE [LARGE SCALE GENOMIC DNA]</scope>
    <source>
        <strain evidence="1 2">KCTC 32151</strain>
    </source>
</reference>
<dbReference type="EMBL" id="JAWLIP010000008">
    <property type="protein sequence ID" value="MDV6227980.1"/>
    <property type="molecule type" value="Genomic_DNA"/>
</dbReference>
<gene>
    <name evidence="1" type="ORF">R2G56_16915</name>
</gene>
<organism evidence="1 2">
    <name type="scientific">Nitratireductor aquimarinus</name>
    <dbReference type="NCBI Taxonomy" id="889300"/>
    <lineage>
        <taxon>Bacteria</taxon>
        <taxon>Pseudomonadati</taxon>
        <taxon>Pseudomonadota</taxon>
        <taxon>Alphaproteobacteria</taxon>
        <taxon>Hyphomicrobiales</taxon>
        <taxon>Phyllobacteriaceae</taxon>
        <taxon>Nitratireductor</taxon>
    </lineage>
</organism>
<keyword evidence="2" id="KW-1185">Reference proteome</keyword>
<name>A0ABU4AP14_9HYPH</name>
<protein>
    <submittedName>
        <fullName evidence="1">Uncharacterized protein</fullName>
    </submittedName>
</protein>
<accession>A0ABU4AP14</accession>
<dbReference type="RefSeq" id="WP_317562052.1">
    <property type="nucleotide sequence ID" value="NZ_JAWLIP010000008.1"/>
</dbReference>